<feature type="compositionally biased region" description="Acidic residues" evidence="1">
    <location>
        <begin position="70"/>
        <end position="80"/>
    </location>
</feature>
<evidence type="ECO:0000256" key="2">
    <source>
        <dbReference type="SAM" id="SignalP"/>
    </source>
</evidence>
<feature type="compositionally biased region" description="Basic and acidic residues" evidence="1">
    <location>
        <begin position="39"/>
        <end position="48"/>
    </location>
</feature>
<accession>A0A9N8F167</accession>
<protein>
    <submittedName>
        <fullName evidence="3">Uncharacterized protein</fullName>
    </submittedName>
</protein>
<proteinExistence type="predicted"/>
<dbReference type="EMBL" id="CAICTM010002735">
    <property type="protein sequence ID" value="CAB9530085.1"/>
    <property type="molecule type" value="Genomic_DNA"/>
</dbReference>
<dbReference type="EMBL" id="CAICTM010002735">
    <property type="protein sequence ID" value="CAB9530086.1"/>
    <property type="molecule type" value="Genomic_DNA"/>
</dbReference>
<evidence type="ECO:0000313" key="5">
    <source>
        <dbReference type="Proteomes" id="UP001153069"/>
    </source>
</evidence>
<keyword evidence="2" id="KW-0732">Signal</keyword>
<organism evidence="3 5">
    <name type="scientific">Seminavis robusta</name>
    <dbReference type="NCBI Taxonomy" id="568900"/>
    <lineage>
        <taxon>Eukaryota</taxon>
        <taxon>Sar</taxon>
        <taxon>Stramenopiles</taxon>
        <taxon>Ochrophyta</taxon>
        <taxon>Bacillariophyta</taxon>
        <taxon>Bacillariophyceae</taxon>
        <taxon>Bacillariophycidae</taxon>
        <taxon>Naviculales</taxon>
        <taxon>Naviculaceae</taxon>
        <taxon>Seminavis</taxon>
    </lineage>
</organism>
<dbReference type="AlphaFoldDB" id="A0A9N8F167"/>
<evidence type="ECO:0000313" key="3">
    <source>
        <dbReference type="EMBL" id="CAB9530085.1"/>
    </source>
</evidence>
<feature type="region of interest" description="Disordered" evidence="1">
    <location>
        <begin position="22"/>
        <end position="85"/>
    </location>
</feature>
<evidence type="ECO:0000256" key="1">
    <source>
        <dbReference type="SAM" id="MobiDB-lite"/>
    </source>
</evidence>
<feature type="chain" id="PRO_5040652744" evidence="2">
    <location>
        <begin position="21"/>
        <end position="131"/>
    </location>
</feature>
<dbReference type="Proteomes" id="UP001153069">
    <property type="component" value="Unassembled WGS sequence"/>
</dbReference>
<keyword evidence="5" id="KW-1185">Reference proteome</keyword>
<feature type="signal peptide" evidence="2">
    <location>
        <begin position="1"/>
        <end position="20"/>
    </location>
</feature>
<reference evidence="3" key="1">
    <citation type="submission" date="2020-06" db="EMBL/GenBank/DDBJ databases">
        <authorList>
            <consortium name="Plant Systems Biology data submission"/>
        </authorList>
    </citation>
    <scope>NUCLEOTIDE SEQUENCE</scope>
    <source>
        <strain evidence="3">D6</strain>
    </source>
</reference>
<evidence type="ECO:0000313" key="4">
    <source>
        <dbReference type="EMBL" id="CAB9530086.1"/>
    </source>
</evidence>
<gene>
    <name evidence="3" type="ORF">SEMRO_2737_G335920.1</name>
    <name evidence="4" type="ORF">SEMRO_2737_G335930.1</name>
</gene>
<feature type="compositionally biased region" description="Acidic residues" evidence="1">
    <location>
        <begin position="49"/>
        <end position="61"/>
    </location>
</feature>
<comment type="caution">
    <text evidence="3">The sequence shown here is derived from an EMBL/GenBank/DDBJ whole genome shotgun (WGS) entry which is preliminary data.</text>
</comment>
<sequence>MMRILFLSMLLAVLIAMASAASHQDEPGRVLRTPASHQPKHEIRKLDESGESGDGGDEGGEGGDSGDSGDSGDDDDESDCFDTCWGDATDEEIDAWTEDQWIEWGTCADTACDCTDDECAADADCSEATCT</sequence>
<name>A0A9N8F167_9STRA</name>